<dbReference type="Proteomes" id="UP000480185">
    <property type="component" value="Unassembled WGS sequence"/>
</dbReference>
<name>A0A6G1X8L2_9BACI</name>
<accession>A0A6G1X8L2</accession>
<protein>
    <submittedName>
        <fullName evidence="2">GNAT family N-acetyltransferase</fullName>
    </submittedName>
</protein>
<proteinExistence type="predicted"/>
<dbReference type="InterPro" id="IPR050276">
    <property type="entry name" value="MshD_Acetyltransferase"/>
</dbReference>
<dbReference type="InterPro" id="IPR016181">
    <property type="entry name" value="Acyl_CoA_acyltransferase"/>
</dbReference>
<evidence type="ECO:0000259" key="1">
    <source>
        <dbReference type="PROSITE" id="PS51186"/>
    </source>
</evidence>
<dbReference type="Pfam" id="PF13420">
    <property type="entry name" value="Acetyltransf_4"/>
    <property type="match status" value="1"/>
</dbReference>
<dbReference type="PANTHER" id="PTHR43617">
    <property type="entry name" value="L-AMINO ACID N-ACETYLTRANSFERASE"/>
    <property type="match status" value="1"/>
</dbReference>
<reference evidence="2 3" key="1">
    <citation type="submission" date="2019-11" db="EMBL/GenBank/DDBJ databases">
        <authorList>
            <person name="Li J."/>
        </authorList>
    </citation>
    <scope>NUCLEOTIDE SEQUENCE [LARGE SCALE GENOMIC DNA]</scope>
    <source>
        <strain evidence="2 3">J4</strain>
    </source>
</reference>
<gene>
    <name evidence="2" type="ORF">GH754_13470</name>
</gene>
<dbReference type="Gene3D" id="3.40.630.30">
    <property type="match status" value="1"/>
</dbReference>
<evidence type="ECO:0000313" key="3">
    <source>
        <dbReference type="Proteomes" id="UP000480185"/>
    </source>
</evidence>
<organism evidence="2 3">
    <name type="scientific">Salinibacillus xinjiangensis</name>
    <dbReference type="NCBI Taxonomy" id="1229268"/>
    <lineage>
        <taxon>Bacteria</taxon>
        <taxon>Bacillati</taxon>
        <taxon>Bacillota</taxon>
        <taxon>Bacilli</taxon>
        <taxon>Bacillales</taxon>
        <taxon>Bacillaceae</taxon>
        <taxon>Salinibacillus</taxon>
    </lineage>
</organism>
<dbReference type="AlphaFoldDB" id="A0A6G1X8L2"/>
<dbReference type="CDD" id="cd04301">
    <property type="entry name" value="NAT_SF"/>
    <property type="match status" value="1"/>
</dbReference>
<dbReference type="RefSeq" id="WP_323742021.1">
    <property type="nucleotide sequence ID" value="NZ_WJNH01000008.1"/>
</dbReference>
<feature type="domain" description="N-acetyltransferase" evidence="1">
    <location>
        <begin position="1"/>
        <end position="165"/>
    </location>
</feature>
<evidence type="ECO:0000313" key="2">
    <source>
        <dbReference type="EMBL" id="MRG87304.1"/>
    </source>
</evidence>
<comment type="caution">
    <text evidence="2">The sequence shown here is derived from an EMBL/GenBank/DDBJ whole genome shotgun (WGS) entry which is preliminary data.</text>
</comment>
<keyword evidence="3" id="KW-1185">Reference proteome</keyword>
<sequence>MLTILNEQDAKQYWELRLEALKKAPNAFLTTYEEALQKENPIEQTAKQLSSESSITFGAFDEDQLVGMATLLFPSKEKEKHKAFLVAMYVKQEYRKKGIGKQLIMKVIQTARRAKIEQLQLSVVANNESAIRLYQSIGFESYGTEKRAIKSGSDYFDEELMVLFL</sequence>
<dbReference type="SUPFAM" id="SSF55729">
    <property type="entry name" value="Acyl-CoA N-acyltransferases (Nat)"/>
    <property type="match status" value="1"/>
</dbReference>
<dbReference type="InterPro" id="IPR000182">
    <property type="entry name" value="GNAT_dom"/>
</dbReference>
<dbReference type="GO" id="GO:0016747">
    <property type="term" value="F:acyltransferase activity, transferring groups other than amino-acyl groups"/>
    <property type="evidence" value="ECO:0007669"/>
    <property type="project" value="InterPro"/>
</dbReference>
<dbReference type="EMBL" id="WJNH01000008">
    <property type="protein sequence ID" value="MRG87304.1"/>
    <property type="molecule type" value="Genomic_DNA"/>
</dbReference>
<dbReference type="PANTHER" id="PTHR43617:SF33">
    <property type="entry name" value="SPORE COAT POLYSACCHARIDE BIOSYNTHESIS PROTEIN SPSD"/>
    <property type="match status" value="1"/>
</dbReference>
<keyword evidence="2" id="KW-0808">Transferase</keyword>
<dbReference type="PROSITE" id="PS51186">
    <property type="entry name" value="GNAT"/>
    <property type="match status" value="1"/>
</dbReference>